<dbReference type="Pfam" id="PF03719">
    <property type="entry name" value="Ribosomal_S5_C"/>
    <property type="match status" value="1"/>
</dbReference>
<dbReference type="InterPro" id="IPR005324">
    <property type="entry name" value="Ribosomal_uS5_C"/>
</dbReference>
<evidence type="ECO:0000259" key="6">
    <source>
        <dbReference type="PROSITE" id="PS50881"/>
    </source>
</evidence>
<comment type="similarity">
    <text evidence="1 5">Belongs to the universal ribosomal protein uS5 family.</text>
</comment>
<dbReference type="GO" id="GO:0005840">
    <property type="term" value="C:ribosome"/>
    <property type="evidence" value="ECO:0007669"/>
    <property type="project" value="UniProtKB-KW"/>
</dbReference>
<evidence type="ECO:0000256" key="4">
    <source>
        <dbReference type="PROSITE-ProRule" id="PRU00268"/>
    </source>
</evidence>
<dbReference type="Proteomes" id="UP001210925">
    <property type="component" value="Unassembled WGS sequence"/>
</dbReference>
<name>A0AAD5UJZ1_9FUNG</name>
<proteinExistence type="inferred from homology"/>
<dbReference type="InterPro" id="IPR014721">
    <property type="entry name" value="Ribsml_uS5_D2-typ_fold_subgr"/>
</dbReference>
<evidence type="ECO:0000256" key="1">
    <source>
        <dbReference type="ARBA" id="ARBA00008945"/>
    </source>
</evidence>
<dbReference type="InterPro" id="IPR020568">
    <property type="entry name" value="Ribosomal_Su5_D2-typ_SF"/>
</dbReference>
<evidence type="ECO:0000313" key="7">
    <source>
        <dbReference type="EMBL" id="KAJ3256914.1"/>
    </source>
</evidence>
<organism evidence="7 8">
    <name type="scientific">Boothiomyces macroporosus</name>
    <dbReference type="NCBI Taxonomy" id="261099"/>
    <lineage>
        <taxon>Eukaryota</taxon>
        <taxon>Fungi</taxon>
        <taxon>Fungi incertae sedis</taxon>
        <taxon>Chytridiomycota</taxon>
        <taxon>Chytridiomycota incertae sedis</taxon>
        <taxon>Chytridiomycetes</taxon>
        <taxon>Rhizophydiales</taxon>
        <taxon>Terramycetaceae</taxon>
        <taxon>Boothiomyces</taxon>
    </lineage>
</organism>
<dbReference type="GO" id="GO:0005737">
    <property type="term" value="C:cytoplasm"/>
    <property type="evidence" value="ECO:0007669"/>
    <property type="project" value="UniProtKB-ARBA"/>
</dbReference>
<keyword evidence="3 4" id="KW-0687">Ribonucleoprotein</keyword>
<dbReference type="Gene3D" id="3.30.160.20">
    <property type="match status" value="1"/>
</dbReference>
<dbReference type="InterPro" id="IPR018192">
    <property type="entry name" value="Ribosomal_uS5_N_CS"/>
</dbReference>
<feature type="domain" description="S5 DRBM" evidence="6">
    <location>
        <begin position="18"/>
        <end position="81"/>
    </location>
</feature>
<dbReference type="SUPFAM" id="SSF54768">
    <property type="entry name" value="dsRNA-binding domain-like"/>
    <property type="match status" value="1"/>
</dbReference>
<evidence type="ECO:0000313" key="8">
    <source>
        <dbReference type="Proteomes" id="UP001210925"/>
    </source>
</evidence>
<dbReference type="Gene3D" id="3.30.230.10">
    <property type="match status" value="1"/>
</dbReference>
<evidence type="ECO:0000256" key="5">
    <source>
        <dbReference type="RuleBase" id="RU003823"/>
    </source>
</evidence>
<dbReference type="PANTHER" id="PTHR48277:SF1">
    <property type="entry name" value="MITOCHONDRIAL RIBOSOMAL PROTEIN S5"/>
    <property type="match status" value="1"/>
</dbReference>
<dbReference type="SUPFAM" id="SSF54211">
    <property type="entry name" value="Ribosomal protein S5 domain 2-like"/>
    <property type="match status" value="1"/>
</dbReference>
<dbReference type="PROSITE" id="PS50881">
    <property type="entry name" value="S5_DSRBD"/>
    <property type="match status" value="1"/>
</dbReference>
<comment type="caution">
    <text evidence="7">The sequence shown here is derived from an EMBL/GenBank/DDBJ whole genome shotgun (WGS) entry which is preliminary data.</text>
</comment>
<accession>A0AAD5UJZ1</accession>
<keyword evidence="2 4" id="KW-0689">Ribosomal protein</keyword>
<dbReference type="InterPro" id="IPR013810">
    <property type="entry name" value="Ribosomal_uS5_N"/>
</dbReference>
<gene>
    <name evidence="7" type="primary">MRPS5</name>
    <name evidence="7" type="ORF">HK103_005032</name>
</gene>
<sequence>MNKEFVKQFKKFEPKVDLLRRVLHIRKVSRTNSGGKVRSVSATVVIGDQQGNAGYGMGSSIDYAGAVEKATLQAKKNMQHFDLLENRTIFSDVDHKFHKVSLSLKTAKPGYGVVANNYVHEICRCIGISDLYGKVMGSRNPMNIIKATFEALNKQKKPEEIARMRGKKVVDVEMTYYGTRLNQ</sequence>
<dbReference type="InterPro" id="IPR000851">
    <property type="entry name" value="Ribosomal_uS5"/>
</dbReference>
<dbReference type="GO" id="GO:0003735">
    <property type="term" value="F:structural constituent of ribosome"/>
    <property type="evidence" value="ECO:0007669"/>
    <property type="project" value="UniProtKB-UniRule"/>
</dbReference>
<dbReference type="EMBL" id="JADGKB010000044">
    <property type="protein sequence ID" value="KAJ3256914.1"/>
    <property type="molecule type" value="Genomic_DNA"/>
</dbReference>
<evidence type="ECO:0000256" key="3">
    <source>
        <dbReference type="ARBA" id="ARBA00023274"/>
    </source>
</evidence>
<dbReference type="GO" id="GO:0003723">
    <property type="term" value="F:RNA binding"/>
    <property type="evidence" value="ECO:0007669"/>
    <property type="project" value="InterPro"/>
</dbReference>
<dbReference type="AlphaFoldDB" id="A0AAD5UJZ1"/>
<dbReference type="FunFam" id="3.30.230.10:FF:000002">
    <property type="entry name" value="30S ribosomal protein S5"/>
    <property type="match status" value="1"/>
</dbReference>
<dbReference type="PANTHER" id="PTHR48277">
    <property type="entry name" value="MITOCHONDRIAL RIBOSOMAL PROTEIN S5"/>
    <property type="match status" value="1"/>
</dbReference>
<protein>
    <submittedName>
        <fullName evidence="7">28S ribosomal protein S5, mitochondrial</fullName>
    </submittedName>
</protein>
<dbReference type="GO" id="GO:0006412">
    <property type="term" value="P:translation"/>
    <property type="evidence" value="ECO:0007669"/>
    <property type="project" value="InterPro"/>
</dbReference>
<reference evidence="7" key="1">
    <citation type="submission" date="2020-05" db="EMBL/GenBank/DDBJ databases">
        <title>Phylogenomic resolution of chytrid fungi.</title>
        <authorList>
            <person name="Stajich J.E."/>
            <person name="Amses K."/>
            <person name="Simmons R."/>
            <person name="Seto K."/>
            <person name="Myers J."/>
            <person name="Bonds A."/>
            <person name="Quandt C.A."/>
            <person name="Barry K."/>
            <person name="Liu P."/>
            <person name="Grigoriev I."/>
            <person name="Longcore J.E."/>
            <person name="James T.Y."/>
        </authorList>
    </citation>
    <scope>NUCLEOTIDE SEQUENCE</scope>
    <source>
        <strain evidence="7">PLAUS21</strain>
    </source>
</reference>
<evidence type="ECO:0000256" key="2">
    <source>
        <dbReference type="ARBA" id="ARBA00022980"/>
    </source>
</evidence>
<keyword evidence="8" id="KW-1185">Reference proteome</keyword>
<dbReference type="Pfam" id="PF00333">
    <property type="entry name" value="Ribosomal_S5"/>
    <property type="match status" value="1"/>
</dbReference>
<dbReference type="GO" id="GO:1990904">
    <property type="term" value="C:ribonucleoprotein complex"/>
    <property type="evidence" value="ECO:0007669"/>
    <property type="project" value="UniProtKB-UniRule"/>
</dbReference>
<dbReference type="PROSITE" id="PS00585">
    <property type="entry name" value="RIBOSOMAL_S5"/>
    <property type="match status" value="1"/>
</dbReference>